<evidence type="ECO:0000256" key="8">
    <source>
        <dbReference type="PIRNR" id="PIRNR002744"/>
    </source>
</evidence>
<evidence type="ECO:0000256" key="4">
    <source>
        <dbReference type="ARBA" id="ARBA00022553"/>
    </source>
</evidence>
<dbReference type="Proteomes" id="UP000006753">
    <property type="component" value="Unassembled WGS sequence"/>
</dbReference>
<evidence type="ECO:0000313" key="11">
    <source>
        <dbReference type="EMBL" id="EKD13207.1"/>
    </source>
</evidence>
<evidence type="ECO:0000256" key="10">
    <source>
        <dbReference type="SAM" id="Phobius"/>
    </source>
</evidence>
<feature type="transmembrane region" description="Helical" evidence="10">
    <location>
        <begin position="375"/>
        <end position="394"/>
    </location>
</feature>
<comment type="subcellular location">
    <subcellularLocation>
        <location evidence="1">Membrane</location>
        <topology evidence="1">Multi-pass membrane protein</topology>
    </subcellularLocation>
</comment>
<reference evidence="11 12" key="1">
    <citation type="journal article" date="2012" name="BMC Genomics">
        <title>Sequencing the genome of Marssonina brunnea reveals fungus-poplar co-evolution.</title>
        <authorList>
            <person name="Zhu S."/>
            <person name="Cao Y.-Z."/>
            <person name="Jiang C."/>
            <person name="Tan B.-Y."/>
            <person name="Wang Z."/>
            <person name="Feng S."/>
            <person name="Zhang L."/>
            <person name="Su X.-H."/>
            <person name="Brejova B."/>
            <person name="Vinar T."/>
            <person name="Xu M."/>
            <person name="Wang M.-X."/>
            <person name="Zhang S.-G."/>
            <person name="Huang M.-R."/>
            <person name="Wu R."/>
            <person name="Zhou Y."/>
        </authorList>
    </citation>
    <scope>NUCLEOTIDE SEQUENCE [LARGE SCALE GENOMIC DNA]</scope>
    <source>
        <strain evidence="11 12">MB_m1</strain>
    </source>
</reference>
<feature type="transmembrane region" description="Helical" evidence="10">
    <location>
        <begin position="184"/>
        <end position="208"/>
    </location>
</feature>
<keyword evidence="4" id="KW-0597">Phosphoprotein</keyword>
<dbReference type="Pfam" id="PF02133">
    <property type="entry name" value="Transp_cyt_pur"/>
    <property type="match status" value="1"/>
</dbReference>
<dbReference type="STRING" id="1072389.K1WLS4"/>
<evidence type="ECO:0000256" key="1">
    <source>
        <dbReference type="ARBA" id="ARBA00004141"/>
    </source>
</evidence>
<dbReference type="Gene3D" id="1.10.4160.10">
    <property type="entry name" value="Hydantoin permease"/>
    <property type="match status" value="1"/>
</dbReference>
<gene>
    <name evidence="11" type="ORF">MBM_08650</name>
</gene>
<keyword evidence="6 10" id="KW-1133">Transmembrane helix</keyword>
<accession>K1WLS4</accession>
<evidence type="ECO:0000256" key="9">
    <source>
        <dbReference type="SAM" id="MobiDB-lite"/>
    </source>
</evidence>
<dbReference type="eggNOG" id="ENOG502QR29">
    <property type="taxonomic scope" value="Eukaryota"/>
</dbReference>
<evidence type="ECO:0000313" key="12">
    <source>
        <dbReference type="Proteomes" id="UP000006753"/>
    </source>
</evidence>
<dbReference type="HOGENOM" id="CLU_026016_2_1_1"/>
<dbReference type="FunCoup" id="K1WLS4">
    <property type="interactions" value="31"/>
</dbReference>
<dbReference type="PANTHER" id="PTHR31806">
    <property type="entry name" value="PURINE-CYTOSINE PERMEASE FCY2-RELATED"/>
    <property type="match status" value="1"/>
</dbReference>
<feature type="transmembrane region" description="Helical" evidence="10">
    <location>
        <begin position="439"/>
        <end position="460"/>
    </location>
</feature>
<evidence type="ECO:0000256" key="6">
    <source>
        <dbReference type="ARBA" id="ARBA00022989"/>
    </source>
</evidence>
<keyword evidence="12" id="KW-1185">Reference proteome</keyword>
<feature type="transmembrane region" description="Helical" evidence="10">
    <location>
        <begin position="246"/>
        <end position="263"/>
    </location>
</feature>
<dbReference type="OMA" id="CFVNLPG"/>
<dbReference type="GO" id="GO:0015851">
    <property type="term" value="P:nucleobase transport"/>
    <property type="evidence" value="ECO:0007669"/>
    <property type="project" value="UniProtKB-ARBA"/>
</dbReference>
<feature type="transmembrane region" description="Helical" evidence="10">
    <location>
        <begin position="107"/>
        <end position="129"/>
    </location>
</feature>
<feature type="transmembrane region" description="Helical" evidence="10">
    <location>
        <begin position="481"/>
        <end position="504"/>
    </location>
</feature>
<dbReference type="KEGG" id="mbe:MBM_08650"/>
<feature type="region of interest" description="Disordered" evidence="9">
    <location>
        <begin position="24"/>
        <end position="61"/>
    </location>
</feature>
<dbReference type="RefSeq" id="XP_007296539.1">
    <property type="nucleotide sequence ID" value="XM_007296477.1"/>
</dbReference>
<proteinExistence type="inferred from homology"/>
<feature type="transmembrane region" description="Helical" evidence="10">
    <location>
        <begin position="524"/>
        <end position="543"/>
    </location>
</feature>
<dbReference type="OrthoDB" id="5428495at2759"/>
<dbReference type="PANTHER" id="PTHR31806:SF7">
    <property type="entry name" value="TRANSPORTER, PUTATIVE (AFU_ORTHOLOGUE AFUA_2G04690)-RELATED"/>
    <property type="match status" value="1"/>
</dbReference>
<dbReference type="InterPro" id="IPR001248">
    <property type="entry name" value="Pur-cyt_permease"/>
</dbReference>
<evidence type="ECO:0000256" key="3">
    <source>
        <dbReference type="ARBA" id="ARBA00022448"/>
    </source>
</evidence>
<keyword evidence="7 8" id="KW-0472">Membrane</keyword>
<name>K1WLS4_MARBU</name>
<protein>
    <submittedName>
        <fullName evidence="11">Cytosine permease</fullName>
    </submittedName>
</protein>
<keyword evidence="5 10" id="KW-0812">Transmembrane</keyword>
<dbReference type="GO" id="GO:0005886">
    <property type="term" value="C:plasma membrane"/>
    <property type="evidence" value="ECO:0007669"/>
    <property type="project" value="TreeGrafter"/>
</dbReference>
<keyword evidence="3 8" id="KW-0813">Transport</keyword>
<feature type="transmembrane region" description="Helical" evidence="10">
    <location>
        <begin position="214"/>
        <end position="239"/>
    </location>
</feature>
<dbReference type="GO" id="GO:0022857">
    <property type="term" value="F:transmembrane transporter activity"/>
    <property type="evidence" value="ECO:0007669"/>
    <property type="project" value="InterPro"/>
</dbReference>
<evidence type="ECO:0000256" key="7">
    <source>
        <dbReference type="ARBA" id="ARBA00023136"/>
    </source>
</evidence>
<dbReference type="EMBL" id="JH921451">
    <property type="protein sequence ID" value="EKD13207.1"/>
    <property type="molecule type" value="Genomic_DNA"/>
</dbReference>
<dbReference type="AlphaFoldDB" id="K1WLS4"/>
<dbReference type="FunFam" id="1.10.4160.10:FF:000002">
    <property type="entry name" value="Purine-cytosine permease fcyB"/>
    <property type="match status" value="1"/>
</dbReference>
<organism evidence="11 12">
    <name type="scientific">Marssonina brunnea f. sp. multigermtubi (strain MB_m1)</name>
    <name type="common">Marssonina leaf spot fungus</name>
    <dbReference type="NCBI Taxonomy" id="1072389"/>
    <lineage>
        <taxon>Eukaryota</taxon>
        <taxon>Fungi</taxon>
        <taxon>Dikarya</taxon>
        <taxon>Ascomycota</taxon>
        <taxon>Pezizomycotina</taxon>
        <taxon>Leotiomycetes</taxon>
        <taxon>Helotiales</taxon>
        <taxon>Drepanopezizaceae</taxon>
        <taxon>Drepanopeziza</taxon>
    </lineage>
</organism>
<sequence>MSDLVHGPQADLDCAHDVKHTHKVHDTHDVESGSGSSDKEFKDGSTFPDAHDAGTKSTDEIKARKIRENQGLFRTLRRGEEWLDEKMGIETQGIDRIREEDKRPPPLINIFFLWWSMTCHIGSVPIGILGPEFGLSLNQSISAIVVGTFLGALCTSFCGTLGPKLGLRAMATSRYSFGFYGAKLCSVLNVIIGGGFAVVNTVVVGQILAAVSNYTMSLIVGCVIIGVLSYVVSIFGFAIIHTFEKYAWIVTFILLCVLIGEVGDQVDASLPALEGGLGNTGSWLSMMAICFSSSSGWCSIAADYYCNYPADTKTWKIFTLTYFGISIPTTFVTIIGACLGNAALTNRTAQPRLYEAYEAHGFGGLLRESYHPTGFAKFSLVLLVFSVLGNNIAVNYSSGLSLQLLGHHFHAVPRFIWSFLNALVITVLAIAGREHLSTIVTNFVSLLGYWTVSFTIILLVEDRFFRRTEGYNLNAWDLPKRLPWGAAAVVALLAGYLCGGVPGMAQTWYVGPVARKFGPFGGDVGIYMSAAITLLVYTPARWYERKLSHK</sequence>
<feature type="transmembrane region" description="Helical" evidence="10">
    <location>
        <begin position="283"/>
        <end position="305"/>
    </location>
</feature>
<evidence type="ECO:0000256" key="5">
    <source>
        <dbReference type="ARBA" id="ARBA00022692"/>
    </source>
</evidence>
<evidence type="ECO:0000256" key="2">
    <source>
        <dbReference type="ARBA" id="ARBA00008974"/>
    </source>
</evidence>
<feature type="transmembrane region" description="Helical" evidence="10">
    <location>
        <begin position="141"/>
        <end position="163"/>
    </location>
</feature>
<dbReference type="GO" id="GO:0000329">
    <property type="term" value="C:fungal-type vacuole membrane"/>
    <property type="evidence" value="ECO:0007669"/>
    <property type="project" value="TreeGrafter"/>
</dbReference>
<dbReference type="InterPro" id="IPR026030">
    <property type="entry name" value="Pur-cyt_permease_Fcy2/21/22"/>
</dbReference>
<feature type="transmembrane region" description="Helical" evidence="10">
    <location>
        <begin position="415"/>
        <end position="433"/>
    </location>
</feature>
<comment type="similarity">
    <text evidence="2 8">Belongs to the purine-cytosine permease (2.A.39) family.</text>
</comment>
<dbReference type="GeneID" id="18764585"/>
<dbReference type="InParanoid" id="K1WLS4"/>
<dbReference type="PIRSF" id="PIRSF002744">
    <property type="entry name" value="Pur-cyt_permease"/>
    <property type="match status" value="1"/>
</dbReference>
<feature type="transmembrane region" description="Helical" evidence="10">
    <location>
        <begin position="317"/>
        <end position="344"/>
    </location>
</feature>